<dbReference type="InterPro" id="IPR040086">
    <property type="entry name" value="MJ0683-like"/>
</dbReference>
<dbReference type="CDD" id="cd01335">
    <property type="entry name" value="Radical_SAM"/>
    <property type="match status" value="1"/>
</dbReference>
<evidence type="ECO:0000256" key="4">
    <source>
        <dbReference type="SAM" id="MobiDB-lite"/>
    </source>
</evidence>
<protein>
    <submittedName>
        <fullName evidence="6">PA0069 family radical SAM protein</fullName>
    </submittedName>
</protein>
<dbReference type="PROSITE" id="PS51918">
    <property type="entry name" value="RADICAL_SAM"/>
    <property type="match status" value="1"/>
</dbReference>
<dbReference type="NCBIfam" id="NF033668">
    <property type="entry name" value="rSAM_PA0069"/>
    <property type="match status" value="1"/>
</dbReference>
<evidence type="ECO:0000313" key="6">
    <source>
        <dbReference type="EMBL" id="MBR7783591.1"/>
    </source>
</evidence>
<dbReference type="SMART" id="SM00729">
    <property type="entry name" value="Elp3"/>
    <property type="match status" value="1"/>
</dbReference>
<dbReference type="PANTHER" id="PTHR43432:SF3">
    <property type="entry name" value="SLR0285 PROTEIN"/>
    <property type="match status" value="1"/>
</dbReference>
<dbReference type="InterPro" id="IPR006638">
    <property type="entry name" value="Elp3/MiaA/NifB-like_rSAM"/>
</dbReference>
<evidence type="ECO:0000256" key="3">
    <source>
        <dbReference type="ARBA" id="ARBA00023014"/>
    </source>
</evidence>
<dbReference type="Gene3D" id="3.80.30.30">
    <property type="match status" value="1"/>
</dbReference>
<gene>
    <name evidence="6" type="ORF">KDM89_15710</name>
</gene>
<dbReference type="InterPro" id="IPR058240">
    <property type="entry name" value="rSAM_sf"/>
</dbReference>
<sequence length="392" mass="43691">MSPENRTFIRIAEPEEPLAQAPLRAQKGRGAVGNIAHRFHQQQRSAEDDGWQHPLTDNDSEDSERSLKTQVQAVQAKTILSRNQSPDLPFSVSLNPYQGCEHGCIYCYARPSHSYLELSPGLDFETRLFAKTNAPELLKKALLKPGYHPEPIAVGVNTDAYQPCEREFGITRQVLEILHRSRHPVAMITKSSLIERDIDLLSEMAAQRKATAAITLTTLDADLARILEPRATTPARRLRTIRMLSDAGIPVCVSIAPVIPFITEPDLEKVIEAAADAGAHSAGYIVLRLPQELNPLFQEWLQTHFPDRAARVMNRVRDMRGGADYVADFAQRMKGTGIWADLIRQRFEKAAARCGIQDRGRHFKGLSTADFRPDLLMSGLQNVADAGQLSLF</sequence>
<dbReference type="RefSeq" id="WP_212688866.1">
    <property type="nucleotide sequence ID" value="NZ_JAGSPN010000013.1"/>
</dbReference>
<feature type="region of interest" description="Disordered" evidence="4">
    <location>
        <begin position="1"/>
        <end position="66"/>
    </location>
</feature>
<dbReference type="SFLD" id="SFLDG01084">
    <property type="entry name" value="Uncharacterised_Radical_SAM_Su"/>
    <property type="match status" value="1"/>
</dbReference>
<evidence type="ECO:0000256" key="1">
    <source>
        <dbReference type="ARBA" id="ARBA00022723"/>
    </source>
</evidence>
<keyword evidence="2" id="KW-0408">Iron</keyword>
<feature type="domain" description="Radical SAM core" evidence="5">
    <location>
        <begin position="86"/>
        <end position="323"/>
    </location>
</feature>
<proteinExistence type="predicted"/>
<evidence type="ECO:0000259" key="5">
    <source>
        <dbReference type="PROSITE" id="PS51918"/>
    </source>
</evidence>
<dbReference type="SFLD" id="SFLDS00029">
    <property type="entry name" value="Radical_SAM"/>
    <property type="match status" value="1"/>
</dbReference>
<reference evidence="6" key="1">
    <citation type="submission" date="2021-04" db="EMBL/GenBank/DDBJ databases">
        <title>novel species isolated from subtropical streams in China.</title>
        <authorList>
            <person name="Lu H."/>
        </authorList>
    </citation>
    <scope>NUCLEOTIDE SEQUENCE</scope>
    <source>
        <strain evidence="6">LFS511W</strain>
    </source>
</reference>
<dbReference type="GO" id="GO:0051536">
    <property type="term" value="F:iron-sulfur cluster binding"/>
    <property type="evidence" value="ECO:0007669"/>
    <property type="project" value="UniProtKB-KW"/>
</dbReference>
<evidence type="ECO:0000256" key="2">
    <source>
        <dbReference type="ARBA" id="ARBA00023004"/>
    </source>
</evidence>
<accession>A0A941DRL2</accession>
<dbReference type="EMBL" id="JAGSPN010000013">
    <property type="protein sequence ID" value="MBR7783591.1"/>
    <property type="molecule type" value="Genomic_DNA"/>
</dbReference>
<dbReference type="GO" id="GO:0046872">
    <property type="term" value="F:metal ion binding"/>
    <property type="evidence" value="ECO:0007669"/>
    <property type="project" value="UniProtKB-KW"/>
</dbReference>
<keyword evidence="3" id="KW-0411">Iron-sulfur</keyword>
<keyword evidence="7" id="KW-1185">Reference proteome</keyword>
<dbReference type="GO" id="GO:0003824">
    <property type="term" value="F:catalytic activity"/>
    <property type="evidence" value="ECO:0007669"/>
    <property type="project" value="InterPro"/>
</dbReference>
<comment type="caution">
    <text evidence="6">The sequence shown here is derived from an EMBL/GenBank/DDBJ whole genome shotgun (WGS) entry which is preliminary data.</text>
</comment>
<dbReference type="Pfam" id="PF04055">
    <property type="entry name" value="Radical_SAM"/>
    <property type="match status" value="1"/>
</dbReference>
<name>A0A941DRL2_9BURK</name>
<organism evidence="6 7">
    <name type="scientific">Undibacterium luofuense</name>
    <dbReference type="NCBI Taxonomy" id="2828733"/>
    <lineage>
        <taxon>Bacteria</taxon>
        <taxon>Pseudomonadati</taxon>
        <taxon>Pseudomonadota</taxon>
        <taxon>Betaproteobacteria</taxon>
        <taxon>Burkholderiales</taxon>
        <taxon>Oxalobacteraceae</taxon>
        <taxon>Undibacterium</taxon>
    </lineage>
</organism>
<evidence type="ECO:0000313" key="7">
    <source>
        <dbReference type="Proteomes" id="UP000680067"/>
    </source>
</evidence>
<dbReference type="Proteomes" id="UP000680067">
    <property type="component" value="Unassembled WGS sequence"/>
</dbReference>
<dbReference type="InterPro" id="IPR007197">
    <property type="entry name" value="rSAM"/>
</dbReference>
<dbReference type="AlphaFoldDB" id="A0A941DRL2"/>
<dbReference type="PANTHER" id="PTHR43432">
    <property type="entry name" value="SLR0285 PROTEIN"/>
    <property type="match status" value="1"/>
</dbReference>
<dbReference type="SUPFAM" id="SSF102114">
    <property type="entry name" value="Radical SAM enzymes"/>
    <property type="match status" value="1"/>
</dbReference>
<keyword evidence="1" id="KW-0479">Metal-binding</keyword>